<evidence type="ECO:0000256" key="4">
    <source>
        <dbReference type="ARBA" id="ARBA00022679"/>
    </source>
</evidence>
<keyword evidence="9" id="KW-0472">Membrane</keyword>
<dbReference type="InterPro" id="IPR036890">
    <property type="entry name" value="HATPase_C_sf"/>
</dbReference>
<evidence type="ECO:0000313" key="12">
    <source>
        <dbReference type="EMBL" id="GAA1513239.1"/>
    </source>
</evidence>
<evidence type="ECO:0000256" key="5">
    <source>
        <dbReference type="ARBA" id="ARBA00022741"/>
    </source>
</evidence>
<feature type="transmembrane region" description="Helical" evidence="9">
    <location>
        <begin position="30"/>
        <end position="50"/>
    </location>
</feature>
<evidence type="ECO:0000256" key="3">
    <source>
        <dbReference type="ARBA" id="ARBA00022553"/>
    </source>
</evidence>
<evidence type="ECO:0000256" key="9">
    <source>
        <dbReference type="SAM" id="Phobius"/>
    </source>
</evidence>
<dbReference type="Gene3D" id="3.30.565.10">
    <property type="entry name" value="Histidine kinase-like ATPase, C-terminal domain"/>
    <property type="match status" value="1"/>
</dbReference>
<proteinExistence type="predicted"/>
<keyword evidence="4" id="KW-0808">Transferase</keyword>
<accession>A0ABN2A8S1</accession>
<protein>
    <recommendedName>
        <fullName evidence="2">histidine kinase</fullName>
        <ecNumber evidence="2">2.7.13.3</ecNumber>
    </recommendedName>
</protein>
<keyword evidence="9" id="KW-0812">Transmembrane</keyword>
<dbReference type="Gene3D" id="1.20.5.1930">
    <property type="match status" value="1"/>
</dbReference>
<evidence type="ECO:0000259" key="11">
    <source>
        <dbReference type="Pfam" id="PF13796"/>
    </source>
</evidence>
<dbReference type="Pfam" id="PF13796">
    <property type="entry name" value="Sensor"/>
    <property type="match status" value="1"/>
</dbReference>
<dbReference type="RefSeq" id="WP_246086462.1">
    <property type="nucleotide sequence ID" value="NZ_BAAAOR010000014.1"/>
</dbReference>
<evidence type="ECO:0000256" key="6">
    <source>
        <dbReference type="ARBA" id="ARBA00022777"/>
    </source>
</evidence>
<dbReference type="SUPFAM" id="SSF55874">
    <property type="entry name" value="ATPase domain of HSP90 chaperone/DNA topoisomerase II/histidine kinase"/>
    <property type="match status" value="1"/>
</dbReference>
<keyword evidence="9" id="KW-1133">Transmembrane helix</keyword>
<feature type="transmembrane region" description="Helical" evidence="9">
    <location>
        <begin position="56"/>
        <end position="75"/>
    </location>
</feature>
<keyword evidence="3" id="KW-0597">Phosphoprotein</keyword>
<keyword evidence="8" id="KW-0902">Two-component regulatory system</keyword>
<evidence type="ECO:0000313" key="13">
    <source>
        <dbReference type="Proteomes" id="UP001500842"/>
    </source>
</evidence>
<gene>
    <name evidence="12" type="ORF">GCM10009788_17170</name>
</gene>
<evidence type="ECO:0000256" key="1">
    <source>
        <dbReference type="ARBA" id="ARBA00000085"/>
    </source>
</evidence>
<dbReference type="EC" id="2.7.13.3" evidence="2"/>
<keyword evidence="5" id="KW-0547">Nucleotide-binding</keyword>
<dbReference type="PANTHER" id="PTHR24421:SF10">
    <property type="entry name" value="NITRATE_NITRITE SENSOR PROTEIN NARQ"/>
    <property type="match status" value="1"/>
</dbReference>
<evidence type="ECO:0000256" key="8">
    <source>
        <dbReference type="ARBA" id="ARBA00023012"/>
    </source>
</evidence>
<dbReference type="InterPro" id="IPR011712">
    <property type="entry name" value="Sig_transdc_His_kin_sub3_dim/P"/>
</dbReference>
<sequence>MSSSSLDDVRPGDVSPDGGARAGRWTVTGYAALHVLLFAPIVVTFVLVVVSSVLVVVWVGILLLAGLLPAMRGLAGLHRSMAGRVLGTPVPAPYLPLTGGPLADLRTRAADPMTWRDLLWMLWAMTFGFAVSLLAVVLFLAVVTLPIWWYGVVPLLRGRAAVDRAILTIGRTERLEQRVEALTASRAVVVDHSATELRRIERDLHDGPQARLAAVSLSLGLADDLFDSDPEAARRLINEARGTSSTALGELRDVVRGIHPPVLADRGLAGAVSALALDMAVPVELALDVPDRLPAPVESAVYFAVAECLANTAKHAGAAQSWVSIRHDGAVLRGEVGDDGRGGADLRGGTGLPGVAARLAAFDGTLSVSSPVGGPTVVTWEVPCASSSPKTTRS</sequence>
<name>A0ABN2A8S1_9ACTN</name>
<keyword evidence="13" id="KW-1185">Reference proteome</keyword>
<dbReference type="Pfam" id="PF07730">
    <property type="entry name" value="HisKA_3"/>
    <property type="match status" value="1"/>
</dbReference>
<comment type="catalytic activity">
    <reaction evidence="1">
        <text>ATP + protein L-histidine = ADP + protein N-phospho-L-histidine.</text>
        <dbReference type="EC" id="2.7.13.3"/>
    </reaction>
</comment>
<dbReference type="PANTHER" id="PTHR24421">
    <property type="entry name" value="NITRATE/NITRITE SENSOR PROTEIN NARX-RELATED"/>
    <property type="match status" value="1"/>
</dbReference>
<dbReference type="Proteomes" id="UP001500842">
    <property type="component" value="Unassembled WGS sequence"/>
</dbReference>
<reference evidence="12 13" key="1">
    <citation type="journal article" date="2019" name="Int. J. Syst. Evol. Microbiol.">
        <title>The Global Catalogue of Microorganisms (GCM) 10K type strain sequencing project: providing services to taxonomists for standard genome sequencing and annotation.</title>
        <authorList>
            <consortium name="The Broad Institute Genomics Platform"/>
            <consortium name="The Broad Institute Genome Sequencing Center for Infectious Disease"/>
            <person name="Wu L."/>
            <person name="Ma J."/>
        </authorList>
    </citation>
    <scope>NUCLEOTIDE SEQUENCE [LARGE SCALE GENOMIC DNA]</scope>
    <source>
        <strain evidence="12 13">JCM 14942</strain>
    </source>
</reference>
<feature type="domain" description="Signal transduction histidine kinase subgroup 3 dimerisation and phosphoacceptor" evidence="10">
    <location>
        <begin position="196"/>
        <end position="263"/>
    </location>
</feature>
<keyword evidence="7" id="KW-0067">ATP-binding</keyword>
<dbReference type="InterPro" id="IPR025828">
    <property type="entry name" value="Put_sensor_dom"/>
</dbReference>
<evidence type="ECO:0000259" key="10">
    <source>
        <dbReference type="Pfam" id="PF07730"/>
    </source>
</evidence>
<dbReference type="EMBL" id="BAAAOR010000014">
    <property type="protein sequence ID" value="GAA1513239.1"/>
    <property type="molecule type" value="Genomic_DNA"/>
</dbReference>
<feature type="domain" description="Putative sensor" evidence="11">
    <location>
        <begin position="41"/>
        <end position="153"/>
    </location>
</feature>
<organism evidence="12 13">
    <name type="scientific">Nocardioides humi</name>
    <dbReference type="NCBI Taxonomy" id="449461"/>
    <lineage>
        <taxon>Bacteria</taxon>
        <taxon>Bacillati</taxon>
        <taxon>Actinomycetota</taxon>
        <taxon>Actinomycetes</taxon>
        <taxon>Propionibacteriales</taxon>
        <taxon>Nocardioidaceae</taxon>
        <taxon>Nocardioides</taxon>
    </lineage>
</organism>
<keyword evidence="6" id="KW-0418">Kinase</keyword>
<dbReference type="CDD" id="cd16917">
    <property type="entry name" value="HATPase_UhpB-NarQ-NarX-like"/>
    <property type="match status" value="1"/>
</dbReference>
<dbReference type="InterPro" id="IPR050482">
    <property type="entry name" value="Sensor_HK_TwoCompSys"/>
</dbReference>
<evidence type="ECO:0000256" key="2">
    <source>
        <dbReference type="ARBA" id="ARBA00012438"/>
    </source>
</evidence>
<evidence type="ECO:0000256" key="7">
    <source>
        <dbReference type="ARBA" id="ARBA00022840"/>
    </source>
</evidence>
<comment type="caution">
    <text evidence="12">The sequence shown here is derived from an EMBL/GenBank/DDBJ whole genome shotgun (WGS) entry which is preliminary data.</text>
</comment>
<feature type="transmembrane region" description="Helical" evidence="9">
    <location>
        <begin position="118"/>
        <end position="149"/>
    </location>
</feature>